<comment type="catalytic activity">
    <reaction evidence="1">
        <text>Cleavage of hydrophobic, N-terminal signal or leader sequences from secreted and periplasmic proteins.</text>
        <dbReference type="EC" id="3.4.21.89"/>
    </reaction>
</comment>
<evidence type="ECO:0000256" key="11">
    <source>
        <dbReference type="ARBA" id="ARBA00023136"/>
    </source>
</evidence>
<keyword evidence="5" id="KW-0645">Protease</keyword>
<feature type="domain" description="Peptidase S24/S26A/S26B/S26C" evidence="13">
    <location>
        <begin position="9"/>
        <end position="95"/>
    </location>
</feature>
<dbReference type="InterPro" id="IPR001733">
    <property type="entry name" value="Peptidase_S26B"/>
</dbReference>
<comment type="similarity">
    <text evidence="3">Belongs to the peptidase S26B family.</text>
</comment>
<evidence type="ECO:0000256" key="10">
    <source>
        <dbReference type="ARBA" id="ARBA00022989"/>
    </source>
</evidence>
<keyword evidence="10" id="KW-1133">Transmembrane helix</keyword>
<dbReference type="AlphaFoldDB" id="A0AAD8R4B2"/>
<dbReference type="InterPro" id="IPR036286">
    <property type="entry name" value="LexA/Signal_pep-like_sf"/>
</dbReference>
<dbReference type="EMBL" id="JAUUTY010000006">
    <property type="protein sequence ID" value="KAK1614655.1"/>
    <property type="molecule type" value="Genomic_DNA"/>
</dbReference>
<proteinExistence type="inferred from homology"/>
<organism evidence="14 15">
    <name type="scientific">Lolium multiflorum</name>
    <name type="common">Italian ryegrass</name>
    <name type="synonym">Lolium perenne subsp. multiflorum</name>
    <dbReference type="NCBI Taxonomy" id="4521"/>
    <lineage>
        <taxon>Eukaryota</taxon>
        <taxon>Viridiplantae</taxon>
        <taxon>Streptophyta</taxon>
        <taxon>Embryophyta</taxon>
        <taxon>Tracheophyta</taxon>
        <taxon>Spermatophyta</taxon>
        <taxon>Magnoliopsida</taxon>
        <taxon>Liliopsida</taxon>
        <taxon>Poales</taxon>
        <taxon>Poaceae</taxon>
        <taxon>BOP clade</taxon>
        <taxon>Pooideae</taxon>
        <taxon>Poodae</taxon>
        <taxon>Poeae</taxon>
        <taxon>Poeae Chloroplast Group 2 (Poeae type)</taxon>
        <taxon>Loliodinae</taxon>
        <taxon>Loliinae</taxon>
        <taxon>Lolium</taxon>
    </lineage>
</organism>
<keyword evidence="9" id="KW-0735">Signal-anchor</keyword>
<evidence type="ECO:0000256" key="1">
    <source>
        <dbReference type="ARBA" id="ARBA00000677"/>
    </source>
</evidence>
<evidence type="ECO:0000313" key="15">
    <source>
        <dbReference type="Proteomes" id="UP001231189"/>
    </source>
</evidence>
<evidence type="ECO:0000256" key="6">
    <source>
        <dbReference type="ARBA" id="ARBA00022692"/>
    </source>
</evidence>
<evidence type="ECO:0000313" key="14">
    <source>
        <dbReference type="EMBL" id="KAK1614655.1"/>
    </source>
</evidence>
<keyword evidence="8" id="KW-0256">Endoplasmic reticulum</keyword>
<dbReference type="PANTHER" id="PTHR10806:SF21">
    <property type="entry name" value="SIGNAL PEPTIDASE I"/>
    <property type="match status" value="1"/>
</dbReference>
<evidence type="ECO:0000256" key="4">
    <source>
        <dbReference type="ARBA" id="ARBA00013208"/>
    </source>
</evidence>
<comment type="function">
    <text evidence="12">Catalytic component of the signal peptidase complex (SPC) which catalyzes the cleavage of N-terminal signal sequences from nascent proteins as they are translocated into the lumen of the endoplasmic reticulum. Specifically cleaves N-terminal signal peptides that contain a hydrophobic alpha-helix (h-region) shorter than 18-20 amino acids.</text>
</comment>
<dbReference type="GO" id="GO:0004252">
    <property type="term" value="F:serine-type endopeptidase activity"/>
    <property type="evidence" value="ECO:0007669"/>
    <property type="project" value="InterPro"/>
</dbReference>
<dbReference type="PROSITE" id="PS00501">
    <property type="entry name" value="SPASE_I_1"/>
    <property type="match status" value="1"/>
</dbReference>
<evidence type="ECO:0000256" key="3">
    <source>
        <dbReference type="ARBA" id="ARBA00011035"/>
    </source>
</evidence>
<dbReference type="SUPFAM" id="SSF51306">
    <property type="entry name" value="LexA/Signal peptidase"/>
    <property type="match status" value="1"/>
</dbReference>
<dbReference type="NCBIfam" id="TIGR02228">
    <property type="entry name" value="sigpep_I_arch"/>
    <property type="match status" value="1"/>
</dbReference>
<evidence type="ECO:0000256" key="12">
    <source>
        <dbReference type="ARBA" id="ARBA00045533"/>
    </source>
</evidence>
<dbReference type="InterPro" id="IPR019533">
    <property type="entry name" value="Peptidase_S26"/>
</dbReference>
<evidence type="ECO:0000256" key="8">
    <source>
        <dbReference type="ARBA" id="ARBA00022824"/>
    </source>
</evidence>
<keyword evidence="15" id="KW-1185">Reference proteome</keyword>
<sequence length="143" mass="16122">MLVTGVESPAMVVISGSMEPALKKGDMVFVHNMSNEPIREGEIVIFRVPGGEHAIVHRVIKVRELRDTGEIQILTKGDNNSVDDRFLYADGQLWLQPQDIIGRVAGHLPYVGWPNVFIIETFKETVAQWQNRRSTAPEVVWVM</sequence>
<dbReference type="InterPro" id="IPR019756">
    <property type="entry name" value="Pept_S26A_signal_pept_1_Ser-AS"/>
</dbReference>
<protein>
    <recommendedName>
        <fullName evidence="4">signal peptidase I</fullName>
        <ecNumber evidence="4">3.4.21.89</ecNumber>
    </recommendedName>
</protein>
<dbReference type="GO" id="GO:0005787">
    <property type="term" value="C:signal peptidase complex"/>
    <property type="evidence" value="ECO:0007669"/>
    <property type="project" value="TreeGrafter"/>
</dbReference>
<comment type="subcellular location">
    <subcellularLocation>
        <location evidence="2">Endoplasmic reticulum membrane</location>
        <topology evidence="2">Single-pass type II membrane protein</topology>
    </subcellularLocation>
</comment>
<dbReference type="EC" id="3.4.21.89" evidence="4"/>
<dbReference type="CDD" id="cd06530">
    <property type="entry name" value="S26_SPase_I"/>
    <property type="match status" value="1"/>
</dbReference>
<name>A0AAD8R4B2_LOLMU</name>
<dbReference type="GO" id="GO:0009003">
    <property type="term" value="F:signal peptidase activity"/>
    <property type="evidence" value="ECO:0007669"/>
    <property type="project" value="UniProtKB-EC"/>
</dbReference>
<dbReference type="Pfam" id="PF00717">
    <property type="entry name" value="Peptidase_S24"/>
    <property type="match status" value="1"/>
</dbReference>
<evidence type="ECO:0000256" key="7">
    <source>
        <dbReference type="ARBA" id="ARBA00022801"/>
    </source>
</evidence>
<evidence type="ECO:0000259" key="13">
    <source>
        <dbReference type="Pfam" id="PF00717"/>
    </source>
</evidence>
<evidence type="ECO:0000256" key="5">
    <source>
        <dbReference type="ARBA" id="ARBA00022670"/>
    </source>
</evidence>
<dbReference type="Proteomes" id="UP001231189">
    <property type="component" value="Unassembled WGS sequence"/>
</dbReference>
<keyword evidence="6" id="KW-0812">Transmembrane</keyword>
<evidence type="ECO:0000256" key="9">
    <source>
        <dbReference type="ARBA" id="ARBA00022968"/>
    </source>
</evidence>
<dbReference type="PANTHER" id="PTHR10806">
    <property type="entry name" value="SIGNAL PEPTIDASE COMPLEX CATALYTIC SUBUNIT SEC11"/>
    <property type="match status" value="1"/>
</dbReference>
<accession>A0AAD8R4B2</accession>
<evidence type="ECO:0000256" key="2">
    <source>
        <dbReference type="ARBA" id="ARBA00004648"/>
    </source>
</evidence>
<dbReference type="Gene3D" id="2.10.109.10">
    <property type="entry name" value="Umud Fragment, subunit A"/>
    <property type="match status" value="1"/>
</dbReference>
<gene>
    <name evidence="14" type="ORF">QYE76_020172</name>
</gene>
<dbReference type="GO" id="GO:0006465">
    <property type="term" value="P:signal peptide processing"/>
    <property type="evidence" value="ECO:0007669"/>
    <property type="project" value="InterPro"/>
</dbReference>
<comment type="caution">
    <text evidence="14">The sequence shown here is derived from an EMBL/GenBank/DDBJ whole genome shotgun (WGS) entry which is preliminary data.</text>
</comment>
<dbReference type="InterPro" id="IPR015927">
    <property type="entry name" value="Peptidase_S24_S26A/B/C"/>
</dbReference>
<keyword evidence="7" id="KW-0378">Hydrolase</keyword>
<reference evidence="14" key="1">
    <citation type="submission" date="2023-07" db="EMBL/GenBank/DDBJ databases">
        <title>A chromosome-level genome assembly of Lolium multiflorum.</title>
        <authorList>
            <person name="Chen Y."/>
            <person name="Copetti D."/>
            <person name="Kolliker R."/>
            <person name="Studer B."/>
        </authorList>
    </citation>
    <scope>NUCLEOTIDE SEQUENCE</scope>
    <source>
        <strain evidence="14">02402/16</strain>
        <tissue evidence="14">Leaf</tissue>
    </source>
</reference>
<keyword evidence="11" id="KW-0472">Membrane</keyword>
<dbReference type="PRINTS" id="PR00728">
    <property type="entry name" value="SIGNALPTASE"/>
</dbReference>